<dbReference type="EMBL" id="MHSU01000018">
    <property type="protein sequence ID" value="OHA50433.1"/>
    <property type="molecule type" value="Genomic_DNA"/>
</dbReference>
<name>A0A1G2PQ65_9BACT</name>
<accession>A0A1G2PQ65</accession>
<evidence type="ECO:0000313" key="2">
    <source>
        <dbReference type="Proteomes" id="UP000178646"/>
    </source>
</evidence>
<proteinExistence type="predicted"/>
<sequence>MKVDLSWGGATSGNVDVYRNGSVVTTTANDWAYTDHINQKGSGTFTYKICEAGKSACSNESTVAF</sequence>
<organism evidence="1 2">
    <name type="scientific">Candidatus Terrybacteria bacterium RIFCSPHIGHO2_02_41_19</name>
    <dbReference type="NCBI Taxonomy" id="1802364"/>
    <lineage>
        <taxon>Bacteria</taxon>
        <taxon>Candidatus Terryibacteriota</taxon>
    </lineage>
</organism>
<protein>
    <submittedName>
        <fullName evidence="1">Uncharacterized protein</fullName>
    </submittedName>
</protein>
<comment type="caution">
    <text evidence="1">The sequence shown here is derived from an EMBL/GenBank/DDBJ whole genome shotgun (WGS) entry which is preliminary data.</text>
</comment>
<gene>
    <name evidence="1" type="ORF">A2W59_01915</name>
</gene>
<dbReference type="AlphaFoldDB" id="A0A1G2PQ65"/>
<reference evidence="1 2" key="1">
    <citation type="journal article" date="2016" name="Nat. Commun.">
        <title>Thousands of microbial genomes shed light on interconnected biogeochemical processes in an aquifer system.</title>
        <authorList>
            <person name="Anantharaman K."/>
            <person name="Brown C.T."/>
            <person name="Hug L.A."/>
            <person name="Sharon I."/>
            <person name="Castelle C.J."/>
            <person name="Probst A.J."/>
            <person name="Thomas B.C."/>
            <person name="Singh A."/>
            <person name="Wilkins M.J."/>
            <person name="Karaoz U."/>
            <person name="Brodie E.L."/>
            <person name="Williams K.H."/>
            <person name="Hubbard S.S."/>
            <person name="Banfield J.F."/>
        </authorList>
    </citation>
    <scope>NUCLEOTIDE SEQUENCE [LARGE SCALE GENOMIC DNA]</scope>
</reference>
<evidence type="ECO:0000313" key="1">
    <source>
        <dbReference type="EMBL" id="OHA50433.1"/>
    </source>
</evidence>
<dbReference type="Proteomes" id="UP000178646">
    <property type="component" value="Unassembled WGS sequence"/>
</dbReference>